<sequence length="391" mass="42835">MRHDHQGKAKKEHAHLRSVRLPRPLWVYDPEDWEIIRASGGQLICPVEECRFPLDSVQNGNGTRFLRNKGKPEDCVHAFGYGRGGGPMSQEHRWIQNRILGICRSLGYTAVPEHAASRADVWVEAATPLAIEVQRWPTTFVRRTEARRAAGADVLWLLTESATGTKVPPALFEGPAARIRVLAAGSRKPARPWEPGFSGQAFLYVGATVLKLKPERMELESAQSYDAKEFLREVLSGARKWFPTETGFPYSGWALASDVEVLREARSSAARARLVAVASRQAQPAEVETEIDPPAGRERRPSESETVPSATSPEDTQAPTTAAQALGVDRPLEEAEPAPPQPSPTPSAAPSSPLIPQGSIVAAPHHASTPAFREADLLDRFLSWVTKLIHS</sequence>
<keyword evidence="3" id="KW-1185">Reference proteome</keyword>
<evidence type="ECO:0000256" key="1">
    <source>
        <dbReference type="SAM" id="MobiDB-lite"/>
    </source>
</evidence>
<feature type="region of interest" description="Disordered" evidence="1">
    <location>
        <begin position="277"/>
        <end position="320"/>
    </location>
</feature>
<dbReference type="OrthoDB" id="5145576at2"/>
<name>A0A3N2D0U3_9MICO</name>
<accession>A0A3N2D0U3</accession>
<organism evidence="2 3">
    <name type="scientific">Salana multivorans</name>
    <dbReference type="NCBI Taxonomy" id="120377"/>
    <lineage>
        <taxon>Bacteria</taxon>
        <taxon>Bacillati</taxon>
        <taxon>Actinomycetota</taxon>
        <taxon>Actinomycetes</taxon>
        <taxon>Micrococcales</taxon>
        <taxon>Beutenbergiaceae</taxon>
        <taxon>Salana</taxon>
    </lineage>
</organism>
<reference evidence="2 3" key="1">
    <citation type="submission" date="2018-11" db="EMBL/GenBank/DDBJ databases">
        <title>Sequencing the genomes of 1000 actinobacteria strains.</title>
        <authorList>
            <person name="Klenk H.-P."/>
        </authorList>
    </citation>
    <scope>NUCLEOTIDE SEQUENCE [LARGE SCALE GENOMIC DNA]</scope>
    <source>
        <strain evidence="2 3">DSM 13521</strain>
    </source>
</reference>
<comment type="caution">
    <text evidence="2">The sequence shown here is derived from an EMBL/GenBank/DDBJ whole genome shotgun (WGS) entry which is preliminary data.</text>
</comment>
<feature type="compositionally biased region" description="Pro residues" evidence="1">
    <location>
        <begin position="337"/>
        <end position="347"/>
    </location>
</feature>
<gene>
    <name evidence="2" type="ORF">EDD28_2812</name>
</gene>
<feature type="region of interest" description="Disordered" evidence="1">
    <location>
        <begin position="332"/>
        <end position="358"/>
    </location>
</feature>
<dbReference type="AlphaFoldDB" id="A0A3N2D0U3"/>
<evidence type="ECO:0000313" key="3">
    <source>
        <dbReference type="Proteomes" id="UP000275356"/>
    </source>
</evidence>
<evidence type="ECO:0000313" key="2">
    <source>
        <dbReference type="EMBL" id="ROR93400.1"/>
    </source>
</evidence>
<protein>
    <submittedName>
        <fullName evidence="2">Uncharacterized protein</fullName>
    </submittedName>
</protein>
<dbReference type="EMBL" id="RKHQ01000002">
    <property type="protein sequence ID" value="ROR93400.1"/>
    <property type="molecule type" value="Genomic_DNA"/>
</dbReference>
<dbReference type="Proteomes" id="UP000275356">
    <property type="component" value="Unassembled WGS sequence"/>
</dbReference>
<dbReference type="RefSeq" id="WP_148059631.1">
    <property type="nucleotide sequence ID" value="NZ_RKHQ01000002.1"/>
</dbReference>
<proteinExistence type="predicted"/>
<feature type="compositionally biased region" description="Polar residues" evidence="1">
    <location>
        <begin position="304"/>
        <end position="320"/>
    </location>
</feature>